<dbReference type="Proteomes" id="UP000466345">
    <property type="component" value="Unassembled WGS sequence"/>
</dbReference>
<reference evidence="4 5" key="1">
    <citation type="submission" date="2019-10" db="EMBL/GenBank/DDBJ databases">
        <title>Streptomyces smaragdinus sp. nov. and Streptomyces fabii sp. nov., isolated from the gut of fungus growing-termite Macrotermes natalensis.</title>
        <authorList>
            <person name="Schwitalla J."/>
            <person name="Benndorf R."/>
            <person name="Martin K."/>
            <person name="De Beer W."/>
            <person name="Kaster A.-K."/>
            <person name="Vollmers J."/>
            <person name="Poulsen M."/>
            <person name="Beemelmanns C."/>
        </authorList>
    </citation>
    <scope>NUCLEOTIDE SEQUENCE [LARGE SCALE GENOMIC DNA]</scope>
    <source>
        <strain evidence="4 5">RB5</strain>
    </source>
</reference>
<sequence length="355" mass="38259">MQVLRKWSYWTYWPYWAAGIITVFVTAIDLTSDPDHSTAAAYSVLPLLVAINGRAPAVWVAGTIALALTLVMSARAEDLFQVTTGGRIVAVVGATVIALYALRERLVRERKLTQVTRVADAVQRAVLPEQPERVGPYAVAVSYEAAADEAKIGGDFYKVQATGFGTRGVIGDVRGHGLSAVRTTAMAIGVFREASHESEDLAQVAAWMDRSLGRDTGPEGFSTVLVFNAGDDGVWTGLTFGHPCPLVRTAAGAVREVRMQSGVPLGIGLYVPDPTPDMVTVSLAAGDELLLVTDGVLEARDSRGQFFPLIRRYATAPRDRPPAAVLAALRRDLEAWAPQIHDDSAFVLLRYTPEK</sequence>
<name>A0A7K0CQU9_9ACTN</name>
<organism evidence="4 5">
    <name type="scientific">Streptomyces smaragdinus</name>
    <dbReference type="NCBI Taxonomy" id="2585196"/>
    <lineage>
        <taxon>Bacteria</taxon>
        <taxon>Bacillati</taxon>
        <taxon>Actinomycetota</taxon>
        <taxon>Actinomycetes</taxon>
        <taxon>Kitasatosporales</taxon>
        <taxon>Streptomycetaceae</taxon>
        <taxon>Streptomyces</taxon>
    </lineage>
</organism>
<keyword evidence="2" id="KW-1133">Transmembrane helix</keyword>
<dbReference type="InterPro" id="IPR036457">
    <property type="entry name" value="PPM-type-like_dom_sf"/>
</dbReference>
<keyword evidence="2" id="KW-0812">Transmembrane</keyword>
<protein>
    <recommendedName>
        <fullName evidence="3">PPM-type phosphatase domain-containing protein</fullName>
    </recommendedName>
</protein>
<evidence type="ECO:0000256" key="2">
    <source>
        <dbReference type="SAM" id="Phobius"/>
    </source>
</evidence>
<dbReference type="InterPro" id="IPR052016">
    <property type="entry name" value="Bact_Sigma-Reg"/>
</dbReference>
<dbReference type="RefSeq" id="WP_323378733.1">
    <property type="nucleotide sequence ID" value="NZ_WEGJ01000040.1"/>
</dbReference>
<keyword evidence="2" id="KW-0472">Membrane</keyword>
<evidence type="ECO:0000313" key="5">
    <source>
        <dbReference type="Proteomes" id="UP000466345"/>
    </source>
</evidence>
<gene>
    <name evidence="4" type="ORF">SRB5_60520</name>
</gene>
<feature type="domain" description="PPM-type phosphatase" evidence="3">
    <location>
        <begin position="137"/>
        <end position="351"/>
    </location>
</feature>
<evidence type="ECO:0000313" key="4">
    <source>
        <dbReference type="EMBL" id="MQY15860.1"/>
    </source>
</evidence>
<keyword evidence="1" id="KW-0378">Hydrolase</keyword>
<dbReference type="PANTHER" id="PTHR43156:SF2">
    <property type="entry name" value="STAGE II SPORULATION PROTEIN E"/>
    <property type="match status" value="1"/>
</dbReference>
<dbReference type="InterPro" id="IPR001932">
    <property type="entry name" value="PPM-type_phosphatase-like_dom"/>
</dbReference>
<keyword evidence="5" id="KW-1185">Reference proteome</keyword>
<evidence type="ECO:0000256" key="1">
    <source>
        <dbReference type="ARBA" id="ARBA00022801"/>
    </source>
</evidence>
<feature type="transmembrane region" description="Helical" evidence="2">
    <location>
        <begin position="12"/>
        <end position="32"/>
    </location>
</feature>
<dbReference type="SUPFAM" id="SSF81606">
    <property type="entry name" value="PP2C-like"/>
    <property type="match status" value="1"/>
</dbReference>
<evidence type="ECO:0000259" key="3">
    <source>
        <dbReference type="SMART" id="SM00331"/>
    </source>
</evidence>
<dbReference type="PANTHER" id="PTHR43156">
    <property type="entry name" value="STAGE II SPORULATION PROTEIN E-RELATED"/>
    <property type="match status" value="1"/>
</dbReference>
<dbReference type="Pfam" id="PF07228">
    <property type="entry name" value="SpoIIE"/>
    <property type="match status" value="1"/>
</dbReference>
<comment type="caution">
    <text evidence="4">The sequence shown here is derived from an EMBL/GenBank/DDBJ whole genome shotgun (WGS) entry which is preliminary data.</text>
</comment>
<accession>A0A7K0CQU9</accession>
<proteinExistence type="predicted"/>
<feature type="transmembrane region" description="Helical" evidence="2">
    <location>
        <begin position="44"/>
        <end position="72"/>
    </location>
</feature>
<dbReference type="AlphaFoldDB" id="A0A7K0CQU9"/>
<dbReference type="SMART" id="SM00331">
    <property type="entry name" value="PP2C_SIG"/>
    <property type="match status" value="1"/>
</dbReference>
<dbReference type="Gene3D" id="3.60.40.10">
    <property type="entry name" value="PPM-type phosphatase domain"/>
    <property type="match status" value="1"/>
</dbReference>
<feature type="transmembrane region" description="Helical" evidence="2">
    <location>
        <begin position="84"/>
        <end position="102"/>
    </location>
</feature>
<dbReference type="GO" id="GO:0016791">
    <property type="term" value="F:phosphatase activity"/>
    <property type="evidence" value="ECO:0007669"/>
    <property type="project" value="TreeGrafter"/>
</dbReference>
<dbReference type="EMBL" id="WEGJ01000040">
    <property type="protein sequence ID" value="MQY15860.1"/>
    <property type="molecule type" value="Genomic_DNA"/>
</dbReference>